<evidence type="ECO:0000313" key="2">
    <source>
        <dbReference type="Proteomes" id="UP000029917"/>
    </source>
</evidence>
<reference evidence="1 2" key="1">
    <citation type="submission" date="2014-09" db="EMBL/GenBank/DDBJ databases">
        <authorList>
            <person name="McGinnis J.M."/>
            <person name="Wolfgang W.J."/>
        </authorList>
    </citation>
    <scope>NUCLEOTIDE SEQUENCE [LARGE SCALE GENOMIC DNA]</scope>
    <source>
        <strain evidence="1 2">HAMBI 3106</strain>
    </source>
</reference>
<accession>A0A099FBX7</accession>
<name>A0A099FBX7_9RHOB</name>
<proteinExistence type="predicted"/>
<dbReference type="STRING" id="690417.IC63_07960"/>
<comment type="caution">
    <text evidence="1">The sequence shown here is derived from an EMBL/GenBank/DDBJ whole genome shotgun (WGS) entry which is preliminary data.</text>
</comment>
<protein>
    <recommendedName>
        <fullName evidence="3">2,4-dihydroxyhept-2-ene-1,7-dioic acid aldolase</fullName>
    </recommendedName>
</protein>
<dbReference type="RefSeq" id="WP_036718720.1">
    <property type="nucleotide sequence ID" value="NZ_JRKS01000019.1"/>
</dbReference>
<sequence>MRLISHLPTERAAPLIQTAAKHFAHKVTVEQADGAARIAFPAGLGTMTTDGTGIVLTIDADDAAAAERVRGVLEGHLLRFAHREAPQPLVWIEG</sequence>
<gene>
    <name evidence="1" type="ORF">IC63_07960</name>
</gene>
<dbReference type="Proteomes" id="UP000029917">
    <property type="component" value="Unassembled WGS sequence"/>
</dbReference>
<keyword evidence="2" id="KW-1185">Reference proteome</keyword>
<dbReference type="Gene3D" id="3.30.310.50">
    <property type="entry name" value="Alpha-D-phosphohexomutase, C-terminal domain"/>
    <property type="match status" value="1"/>
</dbReference>
<dbReference type="OrthoDB" id="9806511at2"/>
<organism evidence="1 2">
    <name type="scientific">Paracoccus sphaerophysae</name>
    <dbReference type="NCBI Taxonomy" id="690417"/>
    <lineage>
        <taxon>Bacteria</taxon>
        <taxon>Pseudomonadati</taxon>
        <taxon>Pseudomonadota</taxon>
        <taxon>Alphaproteobacteria</taxon>
        <taxon>Rhodobacterales</taxon>
        <taxon>Paracoccaceae</taxon>
        <taxon>Paracoccus</taxon>
    </lineage>
</organism>
<evidence type="ECO:0000313" key="1">
    <source>
        <dbReference type="EMBL" id="KGJ07557.1"/>
    </source>
</evidence>
<dbReference type="Pfam" id="PF09981">
    <property type="entry name" value="DUF2218"/>
    <property type="match status" value="1"/>
</dbReference>
<evidence type="ECO:0008006" key="3">
    <source>
        <dbReference type="Google" id="ProtNLM"/>
    </source>
</evidence>
<reference evidence="1 2" key="2">
    <citation type="submission" date="2014-10" db="EMBL/GenBank/DDBJ databases">
        <title>Paracoccus sanguinis sp. nov., isolated from clinical specimens of New York State patients.</title>
        <authorList>
            <person name="Mingle L.A."/>
            <person name="Cole J.A."/>
            <person name="Lapierre P."/>
            <person name="Musser K.A."/>
        </authorList>
    </citation>
    <scope>NUCLEOTIDE SEQUENCE [LARGE SCALE GENOMIC DNA]</scope>
    <source>
        <strain evidence="1 2">HAMBI 3106</strain>
    </source>
</reference>
<dbReference type="InterPro" id="IPR014543">
    <property type="entry name" value="UCP028291"/>
</dbReference>
<dbReference type="AlphaFoldDB" id="A0A099FBX7"/>
<dbReference type="EMBL" id="JRKS01000019">
    <property type="protein sequence ID" value="KGJ07557.1"/>
    <property type="molecule type" value="Genomic_DNA"/>
</dbReference>